<evidence type="ECO:0000256" key="2">
    <source>
        <dbReference type="ARBA" id="ARBA00022505"/>
    </source>
</evidence>
<evidence type="ECO:0000256" key="5">
    <source>
        <dbReference type="ARBA" id="ARBA00023014"/>
    </source>
</evidence>
<dbReference type="PROSITE" id="PS00551">
    <property type="entry name" value="MOLYBDOPTERIN_PROK_1"/>
    <property type="match status" value="1"/>
</dbReference>
<keyword evidence="4" id="KW-0408">Iron</keyword>
<keyword evidence="2" id="KW-0500">Molybdenum</keyword>
<dbReference type="SUPFAM" id="SSF53706">
    <property type="entry name" value="Formate dehydrogenase/DMSO reductase, domains 1-3"/>
    <property type="match status" value="1"/>
</dbReference>
<keyword evidence="5" id="KW-0411">Iron-sulfur</keyword>
<dbReference type="EMBL" id="CP045700">
    <property type="protein sequence ID" value="QGA66279.1"/>
    <property type="molecule type" value="Genomic_DNA"/>
</dbReference>
<dbReference type="GO" id="GO:0051539">
    <property type="term" value="F:4 iron, 4 sulfur cluster binding"/>
    <property type="evidence" value="ECO:0007669"/>
    <property type="project" value="InterPro"/>
</dbReference>
<keyword evidence="3" id="KW-0479">Metal-binding</keyword>
<dbReference type="AlphaFoldDB" id="A0A5Q0TLD0"/>
<evidence type="ECO:0000256" key="3">
    <source>
        <dbReference type="ARBA" id="ARBA00022723"/>
    </source>
</evidence>
<dbReference type="InterPro" id="IPR027467">
    <property type="entry name" value="MopterinOxRdtase_cofactor_BS"/>
</dbReference>
<evidence type="ECO:0000313" key="8">
    <source>
        <dbReference type="Proteomes" id="UP000348942"/>
    </source>
</evidence>
<dbReference type="InterPro" id="IPR006963">
    <property type="entry name" value="Mopterin_OxRdtase_4Fe-4S_dom"/>
</dbReference>
<dbReference type="GO" id="GO:0016491">
    <property type="term" value="F:oxidoreductase activity"/>
    <property type="evidence" value="ECO:0007669"/>
    <property type="project" value="InterPro"/>
</dbReference>
<feature type="domain" description="4Fe-4S Mo/W bis-MGD-type" evidence="6">
    <location>
        <begin position="6"/>
        <end position="37"/>
    </location>
</feature>
<evidence type="ECO:0000256" key="4">
    <source>
        <dbReference type="ARBA" id="ARBA00023004"/>
    </source>
</evidence>
<dbReference type="GO" id="GO:0046872">
    <property type="term" value="F:metal ion binding"/>
    <property type="evidence" value="ECO:0007669"/>
    <property type="project" value="UniProtKB-KW"/>
</dbReference>
<protein>
    <recommendedName>
        <fullName evidence="6">4Fe-4S Mo/W bis-MGD-type domain-containing protein</fullName>
    </recommendedName>
</protein>
<evidence type="ECO:0000256" key="1">
    <source>
        <dbReference type="ARBA" id="ARBA00001942"/>
    </source>
</evidence>
<name>A0A5Q0TLD0_9VIBR</name>
<dbReference type="RefSeq" id="WP_153448413.1">
    <property type="nucleotide sequence ID" value="NZ_CP045700.1"/>
</dbReference>
<gene>
    <name evidence="7" type="ORF">GFB47_12625</name>
</gene>
<dbReference type="Proteomes" id="UP000348942">
    <property type="component" value="Chromosome 2"/>
</dbReference>
<comment type="cofactor">
    <cofactor evidence="1">
        <name>Mo-bis(molybdopterin guanine dinucleotide)</name>
        <dbReference type="ChEBI" id="CHEBI:60539"/>
    </cofactor>
</comment>
<organism evidence="7 8">
    <name type="scientific">Vibrio algicola</name>
    <dbReference type="NCBI Taxonomy" id="2662262"/>
    <lineage>
        <taxon>Bacteria</taxon>
        <taxon>Pseudomonadati</taxon>
        <taxon>Pseudomonadota</taxon>
        <taxon>Gammaproteobacteria</taxon>
        <taxon>Vibrionales</taxon>
        <taxon>Vibrionaceae</taxon>
        <taxon>Vibrio</taxon>
    </lineage>
</organism>
<reference evidence="7 8" key="1">
    <citation type="submission" date="2019-10" db="EMBL/GenBank/DDBJ databases">
        <title>Vibrio sp. nov., isolated from Coralline algae surface.</title>
        <authorList>
            <person name="Geng Y."/>
            <person name="Zhang X."/>
        </authorList>
    </citation>
    <scope>NUCLEOTIDE SEQUENCE [LARGE SCALE GENOMIC DNA]</scope>
    <source>
        <strain evidence="7 8">SM1977</strain>
    </source>
</reference>
<evidence type="ECO:0000313" key="7">
    <source>
        <dbReference type="EMBL" id="QGA66279.1"/>
    </source>
</evidence>
<keyword evidence="8" id="KW-1185">Reference proteome</keyword>
<sequence>MTKQCIKSACPYCGVGCGVSIEHDGKIVGDKSHPASHCQ</sequence>
<evidence type="ECO:0000259" key="6">
    <source>
        <dbReference type="Pfam" id="PF04879"/>
    </source>
</evidence>
<proteinExistence type="predicted"/>
<dbReference type="Gene3D" id="2.20.25.90">
    <property type="entry name" value="ADC-like domains"/>
    <property type="match status" value="1"/>
</dbReference>
<dbReference type="Pfam" id="PF04879">
    <property type="entry name" value="Molybdop_Fe4S4"/>
    <property type="match status" value="1"/>
</dbReference>
<accession>A0A5Q0TLD0</accession>